<name>A0A0K9PAX3_ZOSMR</name>
<dbReference type="EMBL" id="LFYR01000981">
    <property type="protein sequence ID" value="KMZ66104.1"/>
    <property type="molecule type" value="Genomic_DNA"/>
</dbReference>
<dbReference type="Proteomes" id="UP000036987">
    <property type="component" value="Unassembled WGS sequence"/>
</dbReference>
<evidence type="ECO:0000313" key="1">
    <source>
        <dbReference type="EMBL" id="KMZ66104.1"/>
    </source>
</evidence>
<evidence type="ECO:0000313" key="2">
    <source>
        <dbReference type="Proteomes" id="UP000036987"/>
    </source>
</evidence>
<protein>
    <submittedName>
        <fullName evidence="1">Uncharacterized protein</fullName>
    </submittedName>
</protein>
<keyword evidence="2" id="KW-1185">Reference proteome</keyword>
<gene>
    <name evidence="1" type="ORF">ZOSMA_2G01170</name>
</gene>
<proteinExistence type="predicted"/>
<organism evidence="1 2">
    <name type="scientific">Zostera marina</name>
    <name type="common">Eelgrass</name>
    <dbReference type="NCBI Taxonomy" id="29655"/>
    <lineage>
        <taxon>Eukaryota</taxon>
        <taxon>Viridiplantae</taxon>
        <taxon>Streptophyta</taxon>
        <taxon>Embryophyta</taxon>
        <taxon>Tracheophyta</taxon>
        <taxon>Spermatophyta</taxon>
        <taxon>Magnoliopsida</taxon>
        <taxon>Liliopsida</taxon>
        <taxon>Zosteraceae</taxon>
        <taxon>Zostera</taxon>
    </lineage>
</organism>
<comment type="caution">
    <text evidence="1">The sequence shown here is derived from an EMBL/GenBank/DDBJ whole genome shotgun (WGS) entry which is preliminary data.</text>
</comment>
<dbReference type="AlphaFoldDB" id="A0A0K9PAX3"/>
<reference evidence="2" key="1">
    <citation type="journal article" date="2016" name="Nature">
        <title>The genome of the seagrass Zostera marina reveals angiosperm adaptation to the sea.</title>
        <authorList>
            <person name="Olsen J.L."/>
            <person name="Rouze P."/>
            <person name="Verhelst B."/>
            <person name="Lin Y.-C."/>
            <person name="Bayer T."/>
            <person name="Collen J."/>
            <person name="Dattolo E."/>
            <person name="De Paoli E."/>
            <person name="Dittami S."/>
            <person name="Maumus F."/>
            <person name="Michel G."/>
            <person name="Kersting A."/>
            <person name="Lauritano C."/>
            <person name="Lohaus R."/>
            <person name="Toepel M."/>
            <person name="Tonon T."/>
            <person name="Vanneste K."/>
            <person name="Amirebrahimi M."/>
            <person name="Brakel J."/>
            <person name="Bostroem C."/>
            <person name="Chovatia M."/>
            <person name="Grimwood J."/>
            <person name="Jenkins J.W."/>
            <person name="Jueterbock A."/>
            <person name="Mraz A."/>
            <person name="Stam W.T."/>
            <person name="Tice H."/>
            <person name="Bornberg-Bauer E."/>
            <person name="Green P.J."/>
            <person name="Pearson G.A."/>
            <person name="Procaccini G."/>
            <person name="Duarte C.M."/>
            <person name="Schmutz J."/>
            <person name="Reusch T.B.H."/>
            <person name="Van de Peer Y."/>
        </authorList>
    </citation>
    <scope>NUCLEOTIDE SEQUENCE [LARGE SCALE GENOMIC DNA]</scope>
    <source>
        <strain evidence="2">cv. Finnish</strain>
    </source>
</reference>
<accession>A0A0K9PAX3</accession>
<sequence>MPIASAAPLLAAALGSFRRSRYLLK</sequence>